<evidence type="ECO:0000313" key="8">
    <source>
        <dbReference type="Proteomes" id="UP000198669"/>
    </source>
</evidence>
<dbReference type="SUPFAM" id="SSF52540">
    <property type="entry name" value="P-loop containing nucleoside triphosphate hydrolases"/>
    <property type="match status" value="1"/>
</dbReference>
<dbReference type="Proteomes" id="UP000198669">
    <property type="component" value="Unassembled WGS sequence"/>
</dbReference>
<dbReference type="GeneID" id="30584077"/>
<dbReference type="EMBL" id="RJJG01000004">
    <property type="protein sequence ID" value="RNI08910.1"/>
    <property type="molecule type" value="Genomic_DNA"/>
</dbReference>
<dbReference type="Gene3D" id="3.40.50.300">
    <property type="entry name" value="P-loop containing nucleotide triphosphate hydrolases"/>
    <property type="match status" value="1"/>
</dbReference>
<dbReference type="Proteomes" id="UP000186879">
    <property type="component" value="Chromosome"/>
</dbReference>
<reference evidence="6 8" key="2">
    <citation type="submission" date="2016-10" db="EMBL/GenBank/DDBJ databases">
        <authorList>
            <person name="de Groot N.N."/>
        </authorList>
    </citation>
    <scope>NUCLEOTIDE SEQUENCE [LARGE SCALE GENOMIC DNA]</scope>
    <source>
        <strain evidence="6 8">Z-7982</strain>
    </source>
</reference>
<dbReference type="InterPro" id="IPR027417">
    <property type="entry name" value="P-loop_NTPase"/>
</dbReference>
<evidence type="ECO:0000313" key="9">
    <source>
        <dbReference type="Proteomes" id="UP000267921"/>
    </source>
</evidence>
<dbReference type="EMBL" id="FNMU01000002">
    <property type="protein sequence ID" value="SDW38846.1"/>
    <property type="molecule type" value="Genomic_DNA"/>
</dbReference>
<dbReference type="OrthoDB" id="142874at2157"/>
<dbReference type="RefSeq" id="WP_072562167.1">
    <property type="nucleotide sequence ID" value="NZ_CP017921.1"/>
</dbReference>
<evidence type="ECO:0000313" key="5">
    <source>
        <dbReference type="EMBL" id="RNI08910.1"/>
    </source>
</evidence>
<keyword evidence="7" id="KW-1185">Reference proteome</keyword>
<dbReference type="KEGG" id="mhaz:BHR79_09855"/>
<organism evidence="4 7">
    <name type="scientific">Methanohalophilus halophilus</name>
    <dbReference type="NCBI Taxonomy" id="2177"/>
    <lineage>
        <taxon>Archaea</taxon>
        <taxon>Methanobacteriati</taxon>
        <taxon>Methanobacteriota</taxon>
        <taxon>Stenosarchaea group</taxon>
        <taxon>Methanomicrobia</taxon>
        <taxon>Methanosarcinales</taxon>
        <taxon>Methanosarcinaceae</taxon>
        <taxon>Methanohalophilus</taxon>
    </lineage>
</organism>
<dbReference type="PANTHER" id="PTHR43637">
    <property type="entry name" value="UPF0273 PROTEIN TM_0370"/>
    <property type="match status" value="1"/>
</dbReference>
<dbReference type="Pfam" id="PF06745">
    <property type="entry name" value="ATPase"/>
    <property type="match status" value="1"/>
</dbReference>
<reference evidence="5 9" key="3">
    <citation type="submission" date="2018-10" db="EMBL/GenBank/DDBJ databases">
        <title>Cultivation of a novel Methanohalophilus strain from Kebrit Deep of the Red Sea and a genomic comparison of members of the genus Methanohalophilus.</title>
        <authorList>
            <person name="Guan Y."/>
            <person name="Ngugi D.K."/>
            <person name="Stingl U."/>
        </authorList>
    </citation>
    <scope>NUCLEOTIDE SEQUENCE [LARGE SCALE GENOMIC DNA]</scope>
    <source>
        <strain evidence="5 9">DSM 3094</strain>
    </source>
</reference>
<evidence type="ECO:0000313" key="7">
    <source>
        <dbReference type="Proteomes" id="UP000186879"/>
    </source>
</evidence>
<keyword evidence="2" id="KW-0067">ATP-binding</keyword>
<dbReference type="EMBL" id="CP017921">
    <property type="protein sequence ID" value="APH39752.1"/>
    <property type="molecule type" value="Genomic_DNA"/>
</dbReference>
<name>A0A1L3Q4D9_9EURY</name>
<dbReference type="STRING" id="2177.BHR79_09855"/>
<evidence type="ECO:0000256" key="1">
    <source>
        <dbReference type="ARBA" id="ARBA00022741"/>
    </source>
</evidence>
<dbReference type="Proteomes" id="UP000267921">
    <property type="component" value="Unassembled WGS sequence"/>
</dbReference>
<dbReference type="InterPro" id="IPR014774">
    <property type="entry name" value="KaiC-like_dom"/>
</dbReference>
<protein>
    <submittedName>
        <fullName evidence="6">RecA-superfamily ATPase, KaiC/GvpD/RAD55 family</fullName>
    </submittedName>
</protein>
<gene>
    <name evidence="4" type="ORF">BHR79_09855</name>
    <name evidence="5" type="ORF">EFE40_05405</name>
    <name evidence="6" type="ORF">SAMN04515625_0891</name>
</gene>
<proteinExistence type="predicted"/>
<dbReference type="AlphaFoldDB" id="A0A1L3Q4D9"/>
<keyword evidence="1" id="KW-0547">Nucleotide-binding</keyword>
<evidence type="ECO:0000259" key="3">
    <source>
        <dbReference type="Pfam" id="PF06745"/>
    </source>
</evidence>
<feature type="domain" description="KaiC-like" evidence="3">
    <location>
        <begin position="11"/>
        <end position="215"/>
    </location>
</feature>
<dbReference type="PANTHER" id="PTHR43637:SF2">
    <property type="entry name" value="PROTEIN GVPD 1"/>
    <property type="match status" value="1"/>
</dbReference>
<dbReference type="GO" id="GO:0005524">
    <property type="term" value="F:ATP binding"/>
    <property type="evidence" value="ECO:0007669"/>
    <property type="project" value="UniProtKB-KW"/>
</dbReference>
<reference evidence="4 7" key="1">
    <citation type="submission" date="2016-10" db="EMBL/GenBank/DDBJ databases">
        <title>Methanohalophilus halophilus.</title>
        <authorList>
            <person name="L'haridon S."/>
        </authorList>
    </citation>
    <scope>NUCLEOTIDE SEQUENCE [LARGE SCALE GENOMIC DNA]</scope>
    <source>
        <strain evidence="4 7">Z-7982</strain>
    </source>
</reference>
<sequence>MVLAGIGIKELPSSSIILIEEEIGSIKGVFVQRTAYNMAKEGKKVLYISSTRSEDEVVNEMNLFKMEIPESMKLIGNSKAQLTLMEILNAEKAKKFLKNQNLDESVEDMYSFDVFVIDTYSYLFMDESFDRWLSSFEQILEIRKNENAIFIITTDVGVLEERVETTIRSLVDGIIQFKVDKTGNKVNRYMLIPKMKGLLPMDKIVPFKVTGEGILLDVRERVG</sequence>
<evidence type="ECO:0000313" key="4">
    <source>
        <dbReference type="EMBL" id="APH39752.1"/>
    </source>
</evidence>
<accession>A0A1L3Q4D9</accession>
<evidence type="ECO:0000256" key="2">
    <source>
        <dbReference type="ARBA" id="ARBA00022840"/>
    </source>
</evidence>
<evidence type="ECO:0000313" key="6">
    <source>
        <dbReference type="EMBL" id="SDW38846.1"/>
    </source>
</evidence>